<sequence length="294" mass="33774">MLSMLCVILILSVATSTVHAGLKCDAVRPYFESQGFPATDIPKEAISYVLWYRIENEGVLRMDRNDGLDISRQGQSNPPAVNYLSQNENASLWQSITYSMECQISSIASLSFLKFPRVLPKRNTIERNCKWDVATFDNPNKDEYIEEGRGHSSHAKIEEDAYASAESKNGKHVSKMEEGKKEQQQQQQQQKKKENENEKGEKTEERKGGKVDSFFFMMERNVGSLNQMDCWESESSSRDLVTRNVYFVTTGNIICLYFEMIVKWMLSRLLLVYIVSRGSKDGMIAFPWNEVPWI</sequence>
<dbReference type="OrthoDB" id="10477572at2759"/>
<dbReference type="EMBL" id="KQ435701">
    <property type="protein sequence ID" value="KOX80368.1"/>
    <property type="molecule type" value="Genomic_DNA"/>
</dbReference>
<gene>
    <name evidence="3" type="ORF">WN51_06657</name>
</gene>
<reference evidence="3 4" key="1">
    <citation type="submission" date="2015-07" db="EMBL/GenBank/DDBJ databases">
        <title>The genome of Melipona quadrifasciata.</title>
        <authorList>
            <person name="Pan H."/>
            <person name="Kapheim K."/>
        </authorList>
    </citation>
    <scope>NUCLEOTIDE SEQUENCE [LARGE SCALE GENOMIC DNA]</scope>
    <source>
        <strain evidence="3">0111107301</strain>
        <tissue evidence="3">Whole body</tissue>
    </source>
</reference>
<keyword evidence="4" id="KW-1185">Reference proteome</keyword>
<accession>A0A0N0BKC0</accession>
<feature type="chain" id="PRO_5005845026" evidence="2">
    <location>
        <begin position="21"/>
        <end position="294"/>
    </location>
</feature>
<evidence type="ECO:0000313" key="3">
    <source>
        <dbReference type="EMBL" id="KOX80368.1"/>
    </source>
</evidence>
<dbReference type="AlphaFoldDB" id="A0A0N0BKC0"/>
<evidence type="ECO:0000256" key="2">
    <source>
        <dbReference type="SAM" id="SignalP"/>
    </source>
</evidence>
<feature type="region of interest" description="Disordered" evidence="1">
    <location>
        <begin position="159"/>
        <end position="206"/>
    </location>
</feature>
<feature type="signal peptide" evidence="2">
    <location>
        <begin position="1"/>
        <end position="20"/>
    </location>
</feature>
<organism evidence="3 4">
    <name type="scientific">Melipona quadrifasciata</name>
    <dbReference type="NCBI Taxonomy" id="166423"/>
    <lineage>
        <taxon>Eukaryota</taxon>
        <taxon>Metazoa</taxon>
        <taxon>Ecdysozoa</taxon>
        <taxon>Arthropoda</taxon>
        <taxon>Hexapoda</taxon>
        <taxon>Insecta</taxon>
        <taxon>Pterygota</taxon>
        <taxon>Neoptera</taxon>
        <taxon>Endopterygota</taxon>
        <taxon>Hymenoptera</taxon>
        <taxon>Apocrita</taxon>
        <taxon>Aculeata</taxon>
        <taxon>Apoidea</taxon>
        <taxon>Anthophila</taxon>
        <taxon>Apidae</taxon>
        <taxon>Melipona</taxon>
    </lineage>
</organism>
<protein>
    <submittedName>
        <fullName evidence="3">Uncharacterized protein</fullName>
    </submittedName>
</protein>
<feature type="compositionally biased region" description="Basic and acidic residues" evidence="1">
    <location>
        <begin position="191"/>
        <end position="206"/>
    </location>
</feature>
<name>A0A0N0BKC0_9HYME</name>
<feature type="compositionally biased region" description="Basic and acidic residues" evidence="1">
    <location>
        <begin position="174"/>
        <end position="183"/>
    </location>
</feature>
<proteinExistence type="predicted"/>
<evidence type="ECO:0000313" key="4">
    <source>
        <dbReference type="Proteomes" id="UP000053105"/>
    </source>
</evidence>
<dbReference type="Proteomes" id="UP000053105">
    <property type="component" value="Unassembled WGS sequence"/>
</dbReference>
<keyword evidence="2" id="KW-0732">Signal</keyword>
<evidence type="ECO:0000256" key="1">
    <source>
        <dbReference type="SAM" id="MobiDB-lite"/>
    </source>
</evidence>